<evidence type="ECO:0000256" key="1">
    <source>
        <dbReference type="ARBA" id="ARBA00004651"/>
    </source>
</evidence>
<evidence type="ECO:0000256" key="5">
    <source>
        <dbReference type="ARBA" id="ARBA00023136"/>
    </source>
</evidence>
<dbReference type="GO" id="GO:0005886">
    <property type="term" value="C:plasma membrane"/>
    <property type="evidence" value="ECO:0007669"/>
    <property type="project" value="UniProtKB-SubCell"/>
</dbReference>
<keyword evidence="2" id="KW-1003">Cell membrane</keyword>
<proteinExistence type="predicted"/>
<feature type="transmembrane region" description="Helical" evidence="6">
    <location>
        <begin position="231"/>
        <end position="250"/>
    </location>
</feature>
<dbReference type="Pfam" id="PF02653">
    <property type="entry name" value="BPD_transp_2"/>
    <property type="match status" value="1"/>
</dbReference>
<evidence type="ECO:0000256" key="4">
    <source>
        <dbReference type="ARBA" id="ARBA00022989"/>
    </source>
</evidence>
<dbReference type="Proteomes" id="UP000501868">
    <property type="component" value="Chromosome"/>
</dbReference>
<feature type="transmembrane region" description="Helical" evidence="6">
    <location>
        <begin position="14"/>
        <end position="32"/>
    </location>
</feature>
<protein>
    <submittedName>
        <fullName evidence="7">ABC transporter permease</fullName>
    </submittedName>
</protein>
<sequence>MFLNQWNKLRHSKVFWPLMALLALLIFNYFYIPGFFNIEIKNGHLFGTIIDILNRAAPLIIVSIGMTLVIATAGVDISVGAVVAISGAMAAYLIGGTLVVNNGVQEYVSDTPMALAILAALGASVLCGMWNGALVSKIGVQPMVATLILMTVGRGIAQLFSEGQIITVYYKPFSFFGGGYFLGIPFAIFVAAVLGLLVYLLMRKTAMGLFLESVGGNMESSRFTGINSKKIIFWAYVICGLCAGIAGILISSNVKSADGNNAGLWMELDAILAVVIGGTSMNGGRFFLSGTIIGALFLQMLKTTIYSTGVPPESILVVEAIVVIIVSLVQSEKFRSLFILKMGSKRKKGVIQSNEKHAAS</sequence>
<dbReference type="PANTHER" id="PTHR32196">
    <property type="entry name" value="ABC TRANSPORTER PERMEASE PROTEIN YPHD-RELATED-RELATED"/>
    <property type="match status" value="1"/>
</dbReference>
<feature type="transmembrane region" description="Helical" evidence="6">
    <location>
        <begin position="180"/>
        <end position="202"/>
    </location>
</feature>
<dbReference type="GO" id="GO:0022857">
    <property type="term" value="F:transmembrane transporter activity"/>
    <property type="evidence" value="ECO:0007669"/>
    <property type="project" value="InterPro"/>
</dbReference>
<evidence type="ECO:0000313" key="7">
    <source>
        <dbReference type="EMBL" id="QIZ07714.1"/>
    </source>
</evidence>
<keyword evidence="3 6" id="KW-0812">Transmembrane</keyword>
<keyword evidence="4 6" id="KW-1133">Transmembrane helix</keyword>
<name>A0A6H1P293_PRIMG</name>
<accession>A0A6H1P293</accession>
<feature type="transmembrane region" description="Helical" evidence="6">
    <location>
        <begin position="52"/>
        <end position="72"/>
    </location>
</feature>
<dbReference type="CDD" id="cd06579">
    <property type="entry name" value="TM_PBP1_transp_AraH_like"/>
    <property type="match status" value="1"/>
</dbReference>
<organism evidence="7 8">
    <name type="scientific">Priestia megaterium</name>
    <name type="common">Bacillus megaterium</name>
    <dbReference type="NCBI Taxonomy" id="1404"/>
    <lineage>
        <taxon>Bacteria</taxon>
        <taxon>Bacillati</taxon>
        <taxon>Bacillota</taxon>
        <taxon>Bacilli</taxon>
        <taxon>Bacillales</taxon>
        <taxon>Bacillaceae</taxon>
        <taxon>Priestia</taxon>
    </lineage>
</organism>
<dbReference type="EMBL" id="CP051128">
    <property type="protein sequence ID" value="QIZ07714.1"/>
    <property type="molecule type" value="Genomic_DNA"/>
</dbReference>
<evidence type="ECO:0000256" key="2">
    <source>
        <dbReference type="ARBA" id="ARBA00022475"/>
    </source>
</evidence>
<feature type="transmembrane region" description="Helical" evidence="6">
    <location>
        <begin position="79"/>
        <end position="100"/>
    </location>
</feature>
<keyword evidence="5 6" id="KW-0472">Membrane</keyword>
<feature type="transmembrane region" description="Helical" evidence="6">
    <location>
        <begin position="112"/>
        <end position="131"/>
    </location>
</feature>
<dbReference type="PANTHER" id="PTHR32196:SF19">
    <property type="entry name" value="GALACTOFURANOSE TRANSPORTER PERMEASE PROTEIN YTFT"/>
    <property type="match status" value="1"/>
</dbReference>
<comment type="subcellular location">
    <subcellularLocation>
        <location evidence="1">Cell membrane</location>
        <topology evidence="1">Multi-pass membrane protein</topology>
    </subcellularLocation>
</comment>
<dbReference type="InterPro" id="IPR001851">
    <property type="entry name" value="ABC_transp_permease"/>
</dbReference>
<evidence type="ECO:0000256" key="3">
    <source>
        <dbReference type="ARBA" id="ARBA00022692"/>
    </source>
</evidence>
<dbReference type="AlphaFoldDB" id="A0A6H1P293"/>
<gene>
    <name evidence="7" type="ORF">HFZ78_14040</name>
</gene>
<evidence type="ECO:0000256" key="6">
    <source>
        <dbReference type="SAM" id="Phobius"/>
    </source>
</evidence>
<reference evidence="7 8" key="1">
    <citation type="submission" date="2020-04" db="EMBL/GenBank/DDBJ databases">
        <title>Genome-Wide Identification of 5-Methylcytosine Sites in Bacterial Genomes By High-Throughput Sequencing of MspJI Restriction Fragments.</title>
        <authorList>
            <person name="Wu V."/>
        </authorList>
    </citation>
    <scope>NUCLEOTIDE SEQUENCE [LARGE SCALE GENOMIC DNA]</scope>
    <source>
        <strain evidence="7 8">S2</strain>
    </source>
</reference>
<evidence type="ECO:0000313" key="8">
    <source>
        <dbReference type="Proteomes" id="UP000501868"/>
    </source>
</evidence>
<reference evidence="7 8" key="2">
    <citation type="submission" date="2020-04" db="EMBL/GenBank/DDBJ databases">
        <authorList>
            <person name="Fomenkov A."/>
            <person name="Anton B.P."/>
            <person name="Roberts R.J."/>
        </authorList>
    </citation>
    <scope>NUCLEOTIDE SEQUENCE [LARGE SCALE GENOMIC DNA]</scope>
    <source>
        <strain evidence="7 8">S2</strain>
    </source>
</reference>